<sequence length="212" mass="24651">MKTLMCCHDEVDGKFIFLNVLREEKEIEYKPNLAIFDDYGSVSNFRRGSFEYWKKTIDYFNEIYYSFWMDNKINELDTNASKRITRNANMADSPLTQANIIKVRQNLSTTTESVLPSSVTENQTQPQINYSLVTNSTPSADFLSAASPSTEPMINNNTKQNNYTYVNKVSNILYSLSNWSGFTRIKGIHYVHFVTNRCLRREINQQEEIMLL</sequence>
<proteinExistence type="predicted"/>
<accession>A0A6G0YRK5</accession>
<protein>
    <submittedName>
        <fullName evidence="1">Dr1-associated corepressor</fullName>
    </submittedName>
</protein>
<organism evidence="1 2">
    <name type="scientific">Aphis craccivora</name>
    <name type="common">Cowpea aphid</name>
    <dbReference type="NCBI Taxonomy" id="307492"/>
    <lineage>
        <taxon>Eukaryota</taxon>
        <taxon>Metazoa</taxon>
        <taxon>Ecdysozoa</taxon>
        <taxon>Arthropoda</taxon>
        <taxon>Hexapoda</taxon>
        <taxon>Insecta</taxon>
        <taxon>Pterygota</taxon>
        <taxon>Neoptera</taxon>
        <taxon>Paraneoptera</taxon>
        <taxon>Hemiptera</taxon>
        <taxon>Sternorrhyncha</taxon>
        <taxon>Aphidomorpha</taxon>
        <taxon>Aphidoidea</taxon>
        <taxon>Aphididae</taxon>
        <taxon>Aphidini</taxon>
        <taxon>Aphis</taxon>
        <taxon>Aphis</taxon>
    </lineage>
</organism>
<evidence type="ECO:0000313" key="2">
    <source>
        <dbReference type="Proteomes" id="UP000478052"/>
    </source>
</evidence>
<dbReference type="EMBL" id="VUJU01002760">
    <property type="protein sequence ID" value="KAF0760185.1"/>
    <property type="molecule type" value="Genomic_DNA"/>
</dbReference>
<gene>
    <name evidence="1" type="ORF">FWK35_00027994</name>
</gene>
<dbReference type="AlphaFoldDB" id="A0A6G0YRK5"/>
<reference evidence="1 2" key="1">
    <citation type="submission" date="2019-08" db="EMBL/GenBank/DDBJ databases">
        <title>Whole genome of Aphis craccivora.</title>
        <authorList>
            <person name="Voronova N.V."/>
            <person name="Shulinski R.S."/>
            <person name="Bandarenka Y.V."/>
            <person name="Zhorov D.G."/>
            <person name="Warner D."/>
        </authorList>
    </citation>
    <scope>NUCLEOTIDE SEQUENCE [LARGE SCALE GENOMIC DNA]</scope>
    <source>
        <strain evidence="1">180601</strain>
        <tissue evidence="1">Whole Body</tissue>
    </source>
</reference>
<name>A0A6G0YRK5_APHCR</name>
<dbReference type="Proteomes" id="UP000478052">
    <property type="component" value="Unassembled WGS sequence"/>
</dbReference>
<evidence type="ECO:0000313" key="1">
    <source>
        <dbReference type="EMBL" id="KAF0760185.1"/>
    </source>
</evidence>
<keyword evidence="2" id="KW-1185">Reference proteome</keyword>
<comment type="caution">
    <text evidence="1">The sequence shown here is derived from an EMBL/GenBank/DDBJ whole genome shotgun (WGS) entry which is preliminary data.</text>
</comment>
<dbReference type="OrthoDB" id="6618790at2759"/>